<dbReference type="EMBL" id="JBHSOE010000038">
    <property type="protein sequence ID" value="MFC5658051.1"/>
    <property type="molecule type" value="Genomic_DNA"/>
</dbReference>
<gene>
    <name evidence="1" type="ORF">ACFP3J_21500</name>
</gene>
<dbReference type="InterPro" id="IPR036291">
    <property type="entry name" value="NAD(P)-bd_dom_sf"/>
</dbReference>
<dbReference type="Proteomes" id="UP001596065">
    <property type="component" value="Unassembled WGS sequence"/>
</dbReference>
<evidence type="ECO:0008006" key="3">
    <source>
        <dbReference type="Google" id="ProtNLM"/>
    </source>
</evidence>
<name>A0ABW0WP69_STRNO</name>
<organism evidence="1 2">
    <name type="scientific">Streptomyces nogalater</name>
    <dbReference type="NCBI Taxonomy" id="38314"/>
    <lineage>
        <taxon>Bacteria</taxon>
        <taxon>Bacillati</taxon>
        <taxon>Actinomycetota</taxon>
        <taxon>Actinomycetes</taxon>
        <taxon>Kitasatosporales</taxon>
        <taxon>Streptomycetaceae</taxon>
        <taxon>Streptomyces</taxon>
    </lineage>
</organism>
<accession>A0ABW0WP69</accession>
<comment type="caution">
    <text evidence="1">The sequence shown here is derived from an EMBL/GenBank/DDBJ whole genome shotgun (WGS) entry which is preliminary data.</text>
</comment>
<protein>
    <recommendedName>
        <fullName evidence="3">Saccharopine dehydrogenase NADP binding domain-containing protein</fullName>
    </recommendedName>
</protein>
<evidence type="ECO:0000313" key="1">
    <source>
        <dbReference type="EMBL" id="MFC5658051.1"/>
    </source>
</evidence>
<dbReference type="RefSeq" id="WP_344350137.1">
    <property type="nucleotide sequence ID" value="NZ_BAAASM010000034.1"/>
</dbReference>
<proteinExistence type="predicted"/>
<dbReference type="SUPFAM" id="SSF51735">
    <property type="entry name" value="NAD(P)-binding Rossmann-fold domains"/>
    <property type="match status" value="1"/>
</dbReference>
<keyword evidence="2" id="KW-1185">Reference proteome</keyword>
<sequence length="389" mass="41236">MSPALAVGSDDRVRRDDGRPVRILVVGCGDLSVRVLHGLTATSQPRHLALLGRDGEAVVRTANMVSLAATQLGRDCPVDPLVRDLSDVPGTAEAIAGFGPDIIFSAASRQSWYVISKLPADRFARLSAAHFGPWLPMHLDPVLKLMKAVRASGTGAVVVNAAYPDAVHPALAGAGLSPALGIGNAANSIPALRTIAARHLGCAPFDVQPRFVAHHFVSHRISRTGDAGGAAYDLTFWQGGTEVTDRLPVDTLFDSMRTEYRRTGGRPGQLMTAASALGVLEPLATGVEATVHVPGWHGLPGGCPVRITREGTALDLPPGLGERDAVEINRDGQRHDGIARIAEDGLVEFTDESVEIMREELGYTCKQMALADVEEAADELAARYAEYCP</sequence>
<reference evidence="2" key="1">
    <citation type="journal article" date="2019" name="Int. J. Syst. Evol. Microbiol.">
        <title>The Global Catalogue of Microorganisms (GCM) 10K type strain sequencing project: providing services to taxonomists for standard genome sequencing and annotation.</title>
        <authorList>
            <consortium name="The Broad Institute Genomics Platform"/>
            <consortium name="The Broad Institute Genome Sequencing Center for Infectious Disease"/>
            <person name="Wu L."/>
            <person name="Ma J."/>
        </authorList>
    </citation>
    <scope>NUCLEOTIDE SEQUENCE [LARGE SCALE GENOMIC DNA]</scope>
    <source>
        <strain evidence="2">KCTC 5701</strain>
    </source>
</reference>
<evidence type="ECO:0000313" key="2">
    <source>
        <dbReference type="Proteomes" id="UP001596065"/>
    </source>
</evidence>